<dbReference type="AlphaFoldDB" id="A0AAD9JSK9"/>
<dbReference type="Proteomes" id="UP001208570">
    <property type="component" value="Unassembled WGS sequence"/>
</dbReference>
<sequence length="58" mass="6884">MIETYKLIHGLVDSPQFTPLQLEEGRYTRGHCFKKLKKPFCRTVLRQHVLIQHYLGQS</sequence>
<dbReference type="EMBL" id="JAODUP010000171">
    <property type="protein sequence ID" value="KAK2158399.1"/>
    <property type="molecule type" value="Genomic_DNA"/>
</dbReference>
<evidence type="ECO:0000313" key="1">
    <source>
        <dbReference type="EMBL" id="KAK2158399.1"/>
    </source>
</evidence>
<name>A0AAD9JSK9_9ANNE</name>
<organism evidence="1 2">
    <name type="scientific">Paralvinella palmiformis</name>
    <dbReference type="NCBI Taxonomy" id="53620"/>
    <lineage>
        <taxon>Eukaryota</taxon>
        <taxon>Metazoa</taxon>
        <taxon>Spiralia</taxon>
        <taxon>Lophotrochozoa</taxon>
        <taxon>Annelida</taxon>
        <taxon>Polychaeta</taxon>
        <taxon>Sedentaria</taxon>
        <taxon>Canalipalpata</taxon>
        <taxon>Terebellida</taxon>
        <taxon>Terebelliformia</taxon>
        <taxon>Alvinellidae</taxon>
        <taxon>Paralvinella</taxon>
    </lineage>
</organism>
<proteinExistence type="predicted"/>
<evidence type="ECO:0000313" key="2">
    <source>
        <dbReference type="Proteomes" id="UP001208570"/>
    </source>
</evidence>
<reference evidence="1" key="1">
    <citation type="journal article" date="2023" name="Mol. Biol. Evol.">
        <title>Third-Generation Sequencing Reveals the Adaptive Role of the Epigenome in Three Deep-Sea Polychaetes.</title>
        <authorList>
            <person name="Perez M."/>
            <person name="Aroh O."/>
            <person name="Sun Y."/>
            <person name="Lan Y."/>
            <person name="Juniper S.K."/>
            <person name="Young C.R."/>
            <person name="Angers B."/>
            <person name="Qian P.Y."/>
        </authorList>
    </citation>
    <scope>NUCLEOTIDE SEQUENCE</scope>
    <source>
        <strain evidence="1">P08H-3</strain>
    </source>
</reference>
<gene>
    <name evidence="1" type="ORF">LSH36_171g06004</name>
</gene>
<keyword evidence="2" id="KW-1185">Reference proteome</keyword>
<accession>A0AAD9JSK9</accession>
<protein>
    <submittedName>
        <fullName evidence="1">Uncharacterized protein</fullName>
    </submittedName>
</protein>
<comment type="caution">
    <text evidence="1">The sequence shown here is derived from an EMBL/GenBank/DDBJ whole genome shotgun (WGS) entry which is preliminary data.</text>
</comment>